<evidence type="ECO:0000313" key="7">
    <source>
        <dbReference type="EMBL" id="MDQ0303965.1"/>
    </source>
</evidence>
<keyword evidence="4 5" id="KW-0574">Periplasm</keyword>
<feature type="domain" description="TolB N-terminal" evidence="6">
    <location>
        <begin position="50"/>
        <end position="157"/>
    </location>
</feature>
<dbReference type="InterPro" id="IPR011042">
    <property type="entry name" value="6-blade_b-propeller_TolB-like"/>
</dbReference>
<dbReference type="HAMAP" id="MF_00671">
    <property type="entry name" value="TolB"/>
    <property type="match status" value="1"/>
</dbReference>
<dbReference type="EMBL" id="JAUSUI010000006">
    <property type="protein sequence ID" value="MDQ0303965.1"/>
    <property type="molecule type" value="Genomic_DNA"/>
</dbReference>
<dbReference type="InterPro" id="IPR006311">
    <property type="entry name" value="TAT_signal"/>
</dbReference>
<dbReference type="Pfam" id="PF04052">
    <property type="entry name" value="TolB_N"/>
    <property type="match status" value="1"/>
</dbReference>
<dbReference type="PANTHER" id="PTHR36842">
    <property type="entry name" value="PROTEIN TOLB HOMOLOG"/>
    <property type="match status" value="1"/>
</dbReference>
<dbReference type="PROSITE" id="PS51318">
    <property type="entry name" value="TAT"/>
    <property type="match status" value="1"/>
</dbReference>
<proteinExistence type="inferred from homology"/>
<evidence type="ECO:0000313" key="8">
    <source>
        <dbReference type="Proteomes" id="UP001224682"/>
    </source>
</evidence>
<evidence type="ECO:0000256" key="1">
    <source>
        <dbReference type="ARBA" id="ARBA00004418"/>
    </source>
</evidence>
<protein>
    <recommendedName>
        <fullName evidence="5">Tol-Pal system protein TolB</fullName>
    </recommendedName>
</protein>
<dbReference type="Gene3D" id="3.40.50.10070">
    <property type="entry name" value="TolB, N-terminal domain"/>
    <property type="match status" value="1"/>
</dbReference>
<evidence type="ECO:0000259" key="6">
    <source>
        <dbReference type="Pfam" id="PF04052"/>
    </source>
</evidence>
<comment type="caution">
    <text evidence="7">The sequence shown here is derived from an EMBL/GenBank/DDBJ whole genome shotgun (WGS) entry which is preliminary data.</text>
</comment>
<sequence>MSRRFSLEAHGLVGRRSVLVGMAALGGAGLGAAGLGGAMLGSTPANAAVRLDITSGTVQPLPIAITDFVGGGSPQDIEAGKGVSQIISADLRRSGLFAPIDPAAFVEKITNPDASPRFQDWRVINAQALVTGRITRQPDGRVKAEFRLWDVFAGQQLIGQQYFTQPENWRRVAHIIADAIYERLTGEKGYFDTRIVFVDESGPKEKRIKRLAIMDQDGANVTYLTRGDDLVLTPRFSPTSQEITYMSYGRGEPRVYLLNIENGQREVVGNFPNMSFSPRFAPDGQRVILSLQQGADSNIFVMDLRSKATTRLTDTAAIDTAPCYSPDGTQICFESDRGGGSQIYLMNPDGSNQRRISFGDGRYSTPVWSPRGDVIAFTKQAQGRFAIGLMRPDGSGERILTEGYHNEGPTFAPNGRVIMFFRDAGGGGGPQLYTVDITGYNEQRVPTPSYASDPAWSPLRS</sequence>
<dbReference type="NCBIfam" id="TIGR02800">
    <property type="entry name" value="propeller_TolB"/>
    <property type="match status" value="1"/>
</dbReference>
<accession>A0ABU0BDQ4</accession>
<reference evidence="7 8" key="1">
    <citation type="submission" date="2023-07" db="EMBL/GenBank/DDBJ databases">
        <title>Genomic Encyclopedia of Type Strains, Phase IV (KMG-IV): sequencing the most valuable type-strain genomes for metagenomic binning, comparative biology and taxonomic classification.</title>
        <authorList>
            <person name="Goeker M."/>
        </authorList>
    </citation>
    <scope>NUCLEOTIDE SEQUENCE [LARGE SCALE GENOMIC DNA]</scope>
    <source>
        <strain evidence="7 8">DSM 2457</strain>
    </source>
</reference>
<keyword evidence="3 5" id="KW-0732">Signal</keyword>
<dbReference type="InterPro" id="IPR014167">
    <property type="entry name" value="Tol-Pal_TolB"/>
</dbReference>
<dbReference type="SUPFAM" id="SSF69304">
    <property type="entry name" value="Tricorn protease N-terminal domain"/>
    <property type="match status" value="1"/>
</dbReference>
<dbReference type="Proteomes" id="UP001224682">
    <property type="component" value="Unassembled WGS sequence"/>
</dbReference>
<keyword evidence="5" id="KW-0131">Cell cycle</keyword>
<dbReference type="Gene3D" id="2.120.10.30">
    <property type="entry name" value="TolB, C-terminal domain"/>
    <property type="match status" value="1"/>
</dbReference>
<name>A0ABU0BDQ4_9HYPH</name>
<dbReference type="SUPFAM" id="SSF52964">
    <property type="entry name" value="TolB, N-terminal domain"/>
    <property type="match status" value="1"/>
</dbReference>
<dbReference type="InterPro" id="IPR011659">
    <property type="entry name" value="WD40"/>
</dbReference>
<comment type="function">
    <text evidence="5">Part of the Tol-Pal system, which plays a role in outer membrane invagination during cell division and is important for maintaining outer membrane integrity.</text>
</comment>
<evidence type="ECO:0000256" key="5">
    <source>
        <dbReference type="HAMAP-Rule" id="MF_00671"/>
    </source>
</evidence>
<evidence type="ECO:0000256" key="4">
    <source>
        <dbReference type="ARBA" id="ARBA00022764"/>
    </source>
</evidence>
<comment type="subunit">
    <text evidence="5">The Tol-Pal system is composed of five core proteins: the inner membrane proteins TolA, TolQ and TolR, the periplasmic protein TolB and the outer membrane protein Pal. They form a network linking the inner and outer membranes and the peptidoglycan layer.</text>
</comment>
<organism evidence="7 8">
    <name type="scientific">Ancylobacter polymorphus</name>
    <dbReference type="NCBI Taxonomy" id="223390"/>
    <lineage>
        <taxon>Bacteria</taxon>
        <taxon>Pseudomonadati</taxon>
        <taxon>Pseudomonadota</taxon>
        <taxon>Alphaproteobacteria</taxon>
        <taxon>Hyphomicrobiales</taxon>
        <taxon>Xanthobacteraceae</taxon>
        <taxon>Ancylobacter</taxon>
    </lineage>
</organism>
<gene>
    <name evidence="5" type="primary">tolB</name>
    <name evidence="7" type="ORF">J2S75_003001</name>
</gene>
<dbReference type="Pfam" id="PF07676">
    <property type="entry name" value="PD40"/>
    <property type="match status" value="3"/>
</dbReference>
<keyword evidence="8" id="KW-1185">Reference proteome</keyword>
<evidence type="ECO:0000256" key="2">
    <source>
        <dbReference type="ARBA" id="ARBA00009820"/>
    </source>
</evidence>
<dbReference type="InterPro" id="IPR007195">
    <property type="entry name" value="TolB_N"/>
</dbReference>
<dbReference type="PANTHER" id="PTHR36842:SF1">
    <property type="entry name" value="PROTEIN TOLB"/>
    <property type="match status" value="1"/>
</dbReference>
<comment type="subcellular location">
    <subcellularLocation>
        <location evidence="1 5">Periplasm</location>
    </subcellularLocation>
</comment>
<comment type="similarity">
    <text evidence="2 5">Belongs to the TolB family.</text>
</comment>
<keyword evidence="5" id="KW-0132">Cell division</keyword>
<evidence type="ECO:0000256" key="3">
    <source>
        <dbReference type="ARBA" id="ARBA00022729"/>
    </source>
</evidence>